<dbReference type="EMBL" id="JAKLTQ010000006">
    <property type="protein sequence ID" value="MCG2622423.1"/>
    <property type="molecule type" value="Genomic_DNA"/>
</dbReference>
<dbReference type="InterPro" id="IPR007048">
    <property type="entry name" value="IraD/Gp25-like"/>
</dbReference>
<dbReference type="Proteomes" id="UP001165368">
    <property type="component" value="Unassembled WGS sequence"/>
</dbReference>
<dbReference type="Pfam" id="PF04965">
    <property type="entry name" value="GPW_gp25"/>
    <property type="match status" value="1"/>
</dbReference>
<dbReference type="Gene3D" id="3.10.450.40">
    <property type="match status" value="1"/>
</dbReference>
<evidence type="ECO:0000313" key="2">
    <source>
        <dbReference type="EMBL" id="MCG2622423.1"/>
    </source>
</evidence>
<keyword evidence="3" id="KW-1185">Reference proteome</keyword>
<dbReference type="RefSeq" id="WP_237820693.1">
    <property type="nucleotide sequence ID" value="NZ_JAKLTQ010000006.1"/>
</dbReference>
<comment type="caution">
    <text evidence="2">The sequence shown here is derived from an EMBL/GenBank/DDBJ whole genome shotgun (WGS) entry which is preliminary data.</text>
</comment>
<evidence type="ECO:0000313" key="3">
    <source>
        <dbReference type="Proteomes" id="UP001165368"/>
    </source>
</evidence>
<evidence type="ECO:0000259" key="1">
    <source>
        <dbReference type="Pfam" id="PF04965"/>
    </source>
</evidence>
<protein>
    <submittedName>
        <fullName evidence="2">GPW/gp25 family protein</fullName>
    </submittedName>
</protein>
<dbReference type="SUPFAM" id="SSF160719">
    <property type="entry name" value="gpW/gp25-like"/>
    <property type="match status" value="1"/>
</dbReference>
<sequence length="120" mass="12999">MATGFGFPFGVTPDGMIARQGGEDAGIRGKIVQVLFTAPGERVNQPDFGCGLLNLVFDPNNTILAAAVEFTASQSLARWLGREIAVSGVDITARDEMLTVEVAYVRRRDAARQAVRIQFR</sequence>
<organism evidence="2 3">
    <name type="scientific">Arthrobacter hankyongi</name>
    <dbReference type="NCBI Taxonomy" id="2904801"/>
    <lineage>
        <taxon>Bacteria</taxon>
        <taxon>Bacillati</taxon>
        <taxon>Actinomycetota</taxon>
        <taxon>Actinomycetes</taxon>
        <taxon>Micrococcales</taxon>
        <taxon>Micrococcaceae</taxon>
        <taxon>Arthrobacter</taxon>
    </lineage>
</organism>
<name>A0ABS9L766_9MICC</name>
<accession>A0ABS9L766</accession>
<proteinExistence type="predicted"/>
<reference evidence="2" key="1">
    <citation type="submission" date="2022-01" db="EMBL/GenBank/DDBJ databases">
        <authorList>
            <person name="Jo J.-H."/>
            <person name="Im W.-T."/>
        </authorList>
    </citation>
    <scope>NUCLEOTIDE SEQUENCE</scope>
    <source>
        <strain evidence="2">I2-34</strain>
    </source>
</reference>
<feature type="domain" description="IraD/Gp25-like" evidence="1">
    <location>
        <begin position="25"/>
        <end position="109"/>
    </location>
</feature>
<gene>
    <name evidence="2" type="ORF">LVY72_10915</name>
</gene>